<evidence type="ECO:0000256" key="2">
    <source>
        <dbReference type="SAM" id="MobiDB-lite"/>
    </source>
</evidence>
<accession>A0A643ENF0</accession>
<dbReference type="AlphaFoldDB" id="A0A643ENF0"/>
<organism evidence="3">
    <name type="scientific">Pseudomonas aeruginosa</name>
    <dbReference type="NCBI Taxonomy" id="287"/>
    <lineage>
        <taxon>Bacteria</taxon>
        <taxon>Pseudomonadati</taxon>
        <taxon>Pseudomonadota</taxon>
        <taxon>Gammaproteobacteria</taxon>
        <taxon>Pseudomonadales</taxon>
        <taxon>Pseudomonadaceae</taxon>
        <taxon>Pseudomonas</taxon>
    </lineage>
</organism>
<feature type="region of interest" description="Disordered" evidence="2">
    <location>
        <begin position="86"/>
        <end position="121"/>
    </location>
</feature>
<name>A0A643ENF0_PSEAI</name>
<sequence length="436" mass="46804">MTHALFKQIDLTAKLGQDGSSLQAMNALRVIRETVAKHLAGTEGAGEIPLEGALLALRTIAEFPCPEQDDLPAANMRQIALAALSGAGASSEPGTPGRESVSGPGNAGGRPHPAPGLARERDPLGLAPLAQAFNEAPAQGLKPSAFDLITGTANQPQDAPQDLPPLEEHLAQVEQTGAALHEDQANEERRELAEGLQTLERWLDRVDIEDGYVGVPVIEAVEVAVNELRRLRQFERICEGLPQDAIDGGWTVQGIRGYAKRLEDQLKAAQAEVEALRAELQSQRERNTELIFKLGSATNGWGRCEKERDAALARVAEFEDQAQHSVPEEFIGRLSEFLAQRGATGKALLRELRAMLAAEPTSSAFPSCKWTESSGIWETGCGQTWGFVEDGPAENGALFCHHCGGRLVLIKSDDHEDDGEPCPDCMENAPAPGCEA</sequence>
<gene>
    <name evidence="3" type="ORF">F7R07_06270</name>
</gene>
<protein>
    <submittedName>
        <fullName evidence="3">Uncharacterized protein</fullName>
    </submittedName>
</protein>
<comment type="caution">
    <text evidence="3">The sequence shown here is derived from an EMBL/GenBank/DDBJ whole genome shotgun (WGS) entry which is preliminary data.</text>
</comment>
<proteinExistence type="predicted"/>
<keyword evidence="1" id="KW-0175">Coiled coil</keyword>
<reference evidence="3" key="1">
    <citation type="submission" date="2019-09" db="EMBL/GenBank/DDBJ databases">
        <title>Draft genome sequences of 48 bacterial type strains from the CCUG.</title>
        <authorList>
            <person name="Tunovic T."/>
            <person name="Pineiro-Iglesias B."/>
            <person name="Unosson C."/>
            <person name="Inganas E."/>
            <person name="Ohlen M."/>
            <person name="Cardew S."/>
            <person name="Jensie-Markopoulos S."/>
            <person name="Salva-Serra F."/>
            <person name="Jaen-Luchoro D."/>
            <person name="Karlsson R."/>
            <person name="Svensson-Stadler L."/>
            <person name="Chun J."/>
            <person name="Moore E."/>
        </authorList>
    </citation>
    <scope>NUCLEOTIDE SEQUENCE</scope>
    <source>
        <strain evidence="3">CCUG 551</strain>
    </source>
</reference>
<dbReference type="EMBL" id="VZPH01000031">
    <property type="protein sequence ID" value="KAB0561467.1"/>
    <property type="molecule type" value="Genomic_DNA"/>
</dbReference>
<evidence type="ECO:0000313" key="3">
    <source>
        <dbReference type="EMBL" id="KAB0561467.1"/>
    </source>
</evidence>
<evidence type="ECO:0000256" key="1">
    <source>
        <dbReference type="SAM" id="Coils"/>
    </source>
</evidence>
<feature type="coiled-coil region" evidence="1">
    <location>
        <begin position="252"/>
        <end position="293"/>
    </location>
</feature>
<dbReference type="RefSeq" id="WP_151155329.1">
    <property type="nucleotide sequence ID" value="NZ_VZPH01000031.1"/>
</dbReference>